<dbReference type="Proteomes" id="UP001607302">
    <property type="component" value="Unassembled WGS sequence"/>
</dbReference>
<organism evidence="1 2">
    <name type="scientific">Vespula squamosa</name>
    <name type="common">Southern yellow jacket</name>
    <name type="synonym">Wasp</name>
    <dbReference type="NCBI Taxonomy" id="30214"/>
    <lineage>
        <taxon>Eukaryota</taxon>
        <taxon>Metazoa</taxon>
        <taxon>Ecdysozoa</taxon>
        <taxon>Arthropoda</taxon>
        <taxon>Hexapoda</taxon>
        <taxon>Insecta</taxon>
        <taxon>Pterygota</taxon>
        <taxon>Neoptera</taxon>
        <taxon>Endopterygota</taxon>
        <taxon>Hymenoptera</taxon>
        <taxon>Apocrita</taxon>
        <taxon>Aculeata</taxon>
        <taxon>Vespoidea</taxon>
        <taxon>Vespidae</taxon>
        <taxon>Vespinae</taxon>
        <taxon>Vespula</taxon>
    </lineage>
</organism>
<comment type="caution">
    <text evidence="1">The sequence shown here is derived from an EMBL/GenBank/DDBJ whole genome shotgun (WGS) entry which is preliminary data.</text>
</comment>
<name>A0ABD2A1Y6_VESSQ</name>
<evidence type="ECO:0000313" key="1">
    <source>
        <dbReference type="EMBL" id="KAL2713800.1"/>
    </source>
</evidence>
<accession>A0ABD2A1Y6</accession>
<keyword evidence="2" id="KW-1185">Reference proteome</keyword>
<dbReference type="AlphaFoldDB" id="A0ABD2A1Y6"/>
<protein>
    <submittedName>
        <fullName evidence="1">Uncharacterized protein</fullName>
    </submittedName>
</protein>
<sequence length="203" mass="22821">MTGGGTRTYTPFQRKNKLLVTGEFLPANRNSYAGHMTLVEVARVIVSISKNVYALPKEIQTIGYARIPSRKSEFLRGSHDMTGGGTSNCVDFQERIRPSKGKTNYWLRENSFPQIGILTREVARVIVSISKNVYALPKEKQTIGYGRIPSRKSEFLRGSHDMTGGGTSNCVDFQERIRPSKGNTNYWLRENSFPQIGILTRVT</sequence>
<proteinExistence type="predicted"/>
<reference evidence="1 2" key="1">
    <citation type="journal article" date="2024" name="Ann. Entomol. Soc. Am.">
        <title>Genomic analyses of the southern and eastern yellowjacket wasps (Hymenoptera: Vespidae) reveal evolutionary signatures of social life.</title>
        <authorList>
            <person name="Catto M.A."/>
            <person name="Caine P.B."/>
            <person name="Orr S.E."/>
            <person name="Hunt B.G."/>
            <person name="Goodisman M.A.D."/>
        </authorList>
    </citation>
    <scope>NUCLEOTIDE SEQUENCE [LARGE SCALE GENOMIC DNA]</scope>
    <source>
        <strain evidence="1">233</strain>
        <tissue evidence="1">Head and thorax</tissue>
    </source>
</reference>
<dbReference type="EMBL" id="JAUDFV010000157">
    <property type="protein sequence ID" value="KAL2713800.1"/>
    <property type="molecule type" value="Genomic_DNA"/>
</dbReference>
<evidence type="ECO:0000313" key="2">
    <source>
        <dbReference type="Proteomes" id="UP001607302"/>
    </source>
</evidence>
<gene>
    <name evidence="1" type="ORF">V1478_016357</name>
</gene>